<feature type="transmembrane region" description="Helical" evidence="7">
    <location>
        <begin position="177"/>
        <end position="198"/>
    </location>
</feature>
<keyword evidence="9" id="KW-1185">Reference proteome</keyword>
<proteinExistence type="inferred from homology"/>
<reference evidence="8 9" key="1">
    <citation type="submission" date="2016-10" db="EMBL/GenBank/DDBJ databases">
        <authorList>
            <person name="de Groot N.N."/>
        </authorList>
    </citation>
    <scope>NUCLEOTIDE SEQUENCE [LARGE SCALE GENOMIC DNA]</scope>
    <source>
        <strain evidence="8 9">CGMCC 1.8925</strain>
    </source>
</reference>
<name>A0A1G5IJI6_9RHOB</name>
<evidence type="ECO:0000256" key="1">
    <source>
        <dbReference type="ARBA" id="ARBA00004651"/>
    </source>
</evidence>
<evidence type="ECO:0000256" key="6">
    <source>
        <dbReference type="ARBA" id="ARBA00023136"/>
    </source>
</evidence>
<dbReference type="Proteomes" id="UP000199502">
    <property type="component" value="Unassembled WGS sequence"/>
</dbReference>
<keyword evidence="8" id="KW-0282">Flagellum</keyword>
<evidence type="ECO:0000256" key="2">
    <source>
        <dbReference type="ARBA" id="ARBA00009772"/>
    </source>
</evidence>
<feature type="transmembrane region" description="Helical" evidence="7">
    <location>
        <begin position="125"/>
        <end position="148"/>
    </location>
</feature>
<keyword evidence="4 7" id="KW-0812">Transmembrane</keyword>
<dbReference type="PANTHER" id="PTHR30065:SF1">
    <property type="entry name" value="SURFACE PRESENTATION OF ANTIGENS PROTEIN SPAR"/>
    <property type="match status" value="1"/>
</dbReference>
<keyword evidence="6 7" id="KW-0472">Membrane</keyword>
<dbReference type="PRINTS" id="PR00953">
    <property type="entry name" value="TYPE3IMRPROT"/>
</dbReference>
<evidence type="ECO:0000256" key="4">
    <source>
        <dbReference type="ARBA" id="ARBA00022692"/>
    </source>
</evidence>
<evidence type="ECO:0000256" key="3">
    <source>
        <dbReference type="ARBA" id="ARBA00022475"/>
    </source>
</evidence>
<keyword evidence="8" id="KW-0966">Cell projection</keyword>
<feature type="transmembrane region" description="Helical" evidence="7">
    <location>
        <begin position="210"/>
        <end position="238"/>
    </location>
</feature>
<dbReference type="GO" id="GO:0005886">
    <property type="term" value="C:plasma membrane"/>
    <property type="evidence" value="ECO:0007669"/>
    <property type="project" value="UniProtKB-SubCell"/>
</dbReference>
<accession>A0A1G5IJI6</accession>
<evidence type="ECO:0000256" key="5">
    <source>
        <dbReference type="ARBA" id="ARBA00022989"/>
    </source>
</evidence>
<keyword evidence="5 7" id="KW-1133">Transmembrane helix</keyword>
<dbReference type="PANTHER" id="PTHR30065">
    <property type="entry name" value="FLAGELLAR BIOSYNTHETIC PROTEIN FLIR"/>
    <property type="match status" value="1"/>
</dbReference>
<comment type="similarity">
    <text evidence="2">Belongs to the FliR/MopE/SpaR family.</text>
</comment>
<dbReference type="GO" id="GO:0006605">
    <property type="term" value="P:protein targeting"/>
    <property type="evidence" value="ECO:0007669"/>
    <property type="project" value="InterPro"/>
</dbReference>
<gene>
    <name evidence="8" type="ORF">SAMN05660710_02643</name>
</gene>
<dbReference type="AlphaFoldDB" id="A0A1G5IJI6"/>
<evidence type="ECO:0000313" key="8">
    <source>
        <dbReference type="EMBL" id="SCY76124.1"/>
    </source>
</evidence>
<organism evidence="8 9">
    <name type="scientific">Paracoccus tibetensis</name>
    <dbReference type="NCBI Taxonomy" id="336292"/>
    <lineage>
        <taxon>Bacteria</taxon>
        <taxon>Pseudomonadati</taxon>
        <taxon>Pseudomonadota</taxon>
        <taxon>Alphaproteobacteria</taxon>
        <taxon>Rhodobacterales</taxon>
        <taxon>Paracoccaceae</taxon>
        <taxon>Paracoccus</taxon>
    </lineage>
</organism>
<protein>
    <submittedName>
        <fullName evidence="8">Flagellar biosynthetic protein FliR</fullName>
    </submittedName>
</protein>
<dbReference type="STRING" id="336292.SAMN05660710_02643"/>
<evidence type="ECO:0000313" key="9">
    <source>
        <dbReference type="Proteomes" id="UP000199502"/>
    </source>
</evidence>
<dbReference type="RefSeq" id="WP_217630692.1">
    <property type="nucleotide sequence ID" value="NZ_FMVT01000009.1"/>
</dbReference>
<evidence type="ECO:0000256" key="7">
    <source>
        <dbReference type="SAM" id="Phobius"/>
    </source>
</evidence>
<dbReference type="Pfam" id="PF01311">
    <property type="entry name" value="Bac_export_1"/>
    <property type="match status" value="1"/>
</dbReference>
<keyword evidence="3" id="KW-1003">Cell membrane</keyword>
<keyword evidence="8" id="KW-0969">Cilium</keyword>
<dbReference type="EMBL" id="FMVT01000009">
    <property type="protein sequence ID" value="SCY76124.1"/>
    <property type="molecule type" value="Genomic_DNA"/>
</dbReference>
<sequence length="249" mass="26142">MEQLLAAVPPLPWPMVLVYLRVQAFILVLPGLGERVLPARLKVGLAVVLTPLLTEPDAAMTMPDTVPALAGQVAVQLVLGLMAGMLLRLLALALDVATTAIAATASLSQIMGVQNEAAPHPIGNLLHLGGIALLMVMGYPVMVVQLIADSLQLWPPAALPDAEYFADNSLRMVRDSFLLAMMLAAPFTIGGFLFQALSGVVNRVMPALPVIFIGAPASIMLALAALAVLAPLLVAIWADRVLSFVLPVP</sequence>
<dbReference type="InterPro" id="IPR002010">
    <property type="entry name" value="T3SS_IM_R"/>
</dbReference>
<feature type="transmembrane region" description="Helical" evidence="7">
    <location>
        <begin position="69"/>
        <end position="90"/>
    </location>
</feature>
<feature type="transmembrane region" description="Helical" evidence="7">
    <location>
        <begin position="12"/>
        <end position="32"/>
    </location>
</feature>
<comment type="subcellular location">
    <subcellularLocation>
        <location evidence="1">Cell membrane</location>
        <topology evidence="1">Multi-pass membrane protein</topology>
    </subcellularLocation>
</comment>